<proteinExistence type="predicted"/>
<organism evidence="1 3">
    <name type="scientific">Rotaria socialis</name>
    <dbReference type="NCBI Taxonomy" id="392032"/>
    <lineage>
        <taxon>Eukaryota</taxon>
        <taxon>Metazoa</taxon>
        <taxon>Spiralia</taxon>
        <taxon>Gnathifera</taxon>
        <taxon>Rotifera</taxon>
        <taxon>Eurotatoria</taxon>
        <taxon>Bdelloidea</taxon>
        <taxon>Philodinida</taxon>
        <taxon>Philodinidae</taxon>
        <taxon>Rotaria</taxon>
    </lineage>
</organism>
<dbReference type="Proteomes" id="UP000663838">
    <property type="component" value="Unassembled WGS sequence"/>
</dbReference>
<dbReference type="EMBL" id="CAJOBQ010000076">
    <property type="protein sequence ID" value="CAF4245732.1"/>
    <property type="molecule type" value="Genomic_DNA"/>
</dbReference>
<dbReference type="EMBL" id="CAJOBS010001137">
    <property type="protein sequence ID" value="CAF4692930.1"/>
    <property type="molecule type" value="Genomic_DNA"/>
</dbReference>
<reference evidence="1" key="1">
    <citation type="submission" date="2021-02" db="EMBL/GenBank/DDBJ databases">
        <authorList>
            <person name="Nowell W R."/>
        </authorList>
    </citation>
    <scope>NUCLEOTIDE SEQUENCE</scope>
</reference>
<evidence type="ECO:0000313" key="1">
    <source>
        <dbReference type="EMBL" id="CAF4245732.1"/>
    </source>
</evidence>
<dbReference type="Proteomes" id="UP000663862">
    <property type="component" value="Unassembled WGS sequence"/>
</dbReference>
<evidence type="ECO:0000313" key="3">
    <source>
        <dbReference type="Proteomes" id="UP000663862"/>
    </source>
</evidence>
<protein>
    <submittedName>
        <fullName evidence="1">Uncharacterized protein</fullName>
    </submittedName>
</protein>
<accession>A0A820EG81</accession>
<name>A0A820EG81_9BILA</name>
<sequence length="143" mass="16634">MNIARPKCYGINCFPSNNSCQSIEQPWIQEMEISFDSTSDLNFCSCYSSQNTLDQYANSTPINISHPLARYVTYNKNDNTLIVLGDSLIDQYFVANLTRFRDPFYHRPGFGTNQTYYTSVPILDLDTNEPKLWKLFRQIFNDK</sequence>
<comment type="caution">
    <text evidence="1">The sequence shown here is derived from an EMBL/GenBank/DDBJ whole genome shotgun (WGS) entry which is preliminary data.</text>
</comment>
<gene>
    <name evidence="2" type="ORF">TOA249_LOCUS16568</name>
    <name evidence="1" type="ORF">TSG867_LOCUS2761</name>
</gene>
<dbReference type="AlphaFoldDB" id="A0A820EG81"/>
<evidence type="ECO:0000313" key="2">
    <source>
        <dbReference type="EMBL" id="CAF4692930.1"/>
    </source>
</evidence>